<evidence type="ECO:0000259" key="5">
    <source>
        <dbReference type="PROSITE" id="PS50975"/>
    </source>
</evidence>
<evidence type="ECO:0000256" key="1">
    <source>
        <dbReference type="ARBA" id="ARBA00022598"/>
    </source>
</evidence>
<accession>A0A4P9VNG4</accession>
<reference evidence="6 7" key="1">
    <citation type="submission" date="2017-04" db="EMBL/GenBank/DDBJ databases">
        <title>Draft genome sequence of Zooshikella ganghwensis VG4 isolated from Red Sea sediments.</title>
        <authorList>
            <person name="Rehman Z."/>
            <person name="Alam I."/>
            <person name="Kamau A."/>
            <person name="Bajic V."/>
            <person name="Leiknes T."/>
        </authorList>
    </citation>
    <scope>NUCLEOTIDE SEQUENCE [LARGE SCALE GENOMIC DNA]</scope>
    <source>
        <strain evidence="6 7">VG4</strain>
    </source>
</reference>
<evidence type="ECO:0000256" key="3">
    <source>
        <dbReference type="ARBA" id="ARBA00022840"/>
    </source>
</evidence>
<sequence>MRKNLLIIDRSGMTHYLRKEGCSAFDRSLYRVVVITNATKACSFNTQFYDDIYIWDTDNDESGLIDFAMQLHQTTPFTRVIAFSERLLLPAAQIRQLIGCKGDRYNDVIGFRDKHAMHRIAKEFSLKVPNQWLASEYQNCLPVVEKHLKLIIKPRSGMGSRGIWIVDNKSMLHQLMADIQSQGEDLDHYVIETYIEGSVFHVDSVIANGNVIFEVTFEYLTPPVQFTDSKPRAAMLVSDPQTAQAIYAANQQVVVAFDIKNGVTHTEFFLTPSGDVIFGEVAKRVGGGVISEAIYQLMGVDLNNALAQSQLGNEITLSHHNELHYGGWLKFHPRPMTINKISDISEFSEDWIKYAIIKKKVGDPLSAPYMTGDSIADFVIAAPNEPLLRSRINSVINTFYCE</sequence>
<dbReference type="InterPro" id="IPR052032">
    <property type="entry name" value="ATP-dep_AA_Ligase"/>
</dbReference>
<gene>
    <name evidence="6" type="ORF">B9G39_11085</name>
</gene>
<dbReference type="GO" id="GO:0005524">
    <property type="term" value="F:ATP binding"/>
    <property type="evidence" value="ECO:0007669"/>
    <property type="project" value="UniProtKB-UniRule"/>
</dbReference>
<dbReference type="PANTHER" id="PTHR43585:SF2">
    <property type="entry name" value="ATP-GRASP ENZYME FSQD"/>
    <property type="match status" value="1"/>
</dbReference>
<feature type="domain" description="ATP-grasp" evidence="5">
    <location>
        <begin position="118"/>
        <end position="311"/>
    </location>
</feature>
<organism evidence="6 7">
    <name type="scientific">Zooshikella ganghwensis</name>
    <dbReference type="NCBI Taxonomy" id="202772"/>
    <lineage>
        <taxon>Bacteria</taxon>
        <taxon>Pseudomonadati</taxon>
        <taxon>Pseudomonadota</taxon>
        <taxon>Gammaproteobacteria</taxon>
        <taxon>Oceanospirillales</taxon>
        <taxon>Zooshikellaceae</taxon>
        <taxon>Zooshikella</taxon>
    </lineage>
</organism>
<keyword evidence="1" id="KW-0436">Ligase</keyword>
<keyword evidence="7" id="KW-1185">Reference proteome</keyword>
<dbReference type="InterPro" id="IPR013815">
    <property type="entry name" value="ATP_grasp_subdomain_1"/>
</dbReference>
<keyword evidence="2 4" id="KW-0547">Nucleotide-binding</keyword>
<dbReference type="AlphaFoldDB" id="A0A4P9VNG4"/>
<evidence type="ECO:0000313" key="6">
    <source>
        <dbReference type="EMBL" id="RDH43944.1"/>
    </source>
</evidence>
<dbReference type="Gene3D" id="3.30.470.20">
    <property type="entry name" value="ATP-grasp fold, B domain"/>
    <property type="match status" value="1"/>
</dbReference>
<dbReference type="PROSITE" id="PS50975">
    <property type="entry name" value="ATP_GRASP"/>
    <property type="match status" value="1"/>
</dbReference>
<dbReference type="PANTHER" id="PTHR43585">
    <property type="entry name" value="FUMIPYRROLE BIOSYNTHESIS PROTEIN C"/>
    <property type="match status" value="1"/>
</dbReference>
<dbReference type="Pfam" id="PF13535">
    <property type="entry name" value="ATP-grasp_4"/>
    <property type="match status" value="1"/>
</dbReference>
<evidence type="ECO:0000256" key="4">
    <source>
        <dbReference type="PROSITE-ProRule" id="PRU00409"/>
    </source>
</evidence>
<dbReference type="Gene3D" id="3.40.50.20">
    <property type="match status" value="1"/>
</dbReference>
<evidence type="ECO:0000256" key="2">
    <source>
        <dbReference type="ARBA" id="ARBA00022741"/>
    </source>
</evidence>
<comment type="caution">
    <text evidence="6">The sequence shown here is derived from an EMBL/GenBank/DDBJ whole genome shotgun (WGS) entry which is preliminary data.</text>
</comment>
<keyword evidence="3 4" id="KW-0067">ATP-binding</keyword>
<evidence type="ECO:0000313" key="7">
    <source>
        <dbReference type="Proteomes" id="UP000257039"/>
    </source>
</evidence>
<dbReference type="InterPro" id="IPR011761">
    <property type="entry name" value="ATP-grasp"/>
</dbReference>
<dbReference type="Proteomes" id="UP000257039">
    <property type="component" value="Unassembled WGS sequence"/>
</dbReference>
<dbReference type="EMBL" id="NDXW01000001">
    <property type="protein sequence ID" value="RDH43944.1"/>
    <property type="molecule type" value="Genomic_DNA"/>
</dbReference>
<dbReference type="Gene3D" id="3.30.1490.20">
    <property type="entry name" value="ATP-grasp fold, A domain"/>
    <property type="match status" value="1"/>
</dbReference>
<dbReference type="GO" id="GO:0046872">
    <property type="term" value="F:metal ion binding"/>
    <property type="evidence" value="ECO:0007669"/>
    <property type="project" value="InterPro"/>
</dbReference>
<proteinExistence type="predicted"/>
<dbReference type="RefSeq" id="WP_094787171.1">
    <property type="nucleotide sequence ID" value="NZ_NDXW01000001.1"/>
</dbReference>
<name>A0A4P9VNG4_9GAMM</name>
<protein>
    <submittedName>
        <fullName evidence="6">ATP-grasp domain-containing protein</fullName>
    </submittedName>
</protein>
<dbReference type="SUPFAM" id="SSF56059">
    <property type="entry name" value="Glutathione synthetase ATP-binding domain-like"/>
    <property type="match status" value="1"/>
</dbReference>
<dbReference type="GO" id="GO:0016874">
    <property type="term" value="F:ligase activity"/>
    <property type="evidence" value="ECO:0007669"/>
    <property type="project" value="UniProtKB-KW"/>
</dbReference>